<name>A0ABT3IR09_9BACT</name>
<sequence>MGIIVFYDGNNATQGIVQTVEDVPGQDFRPVNNDQIRSAKLYDVRPGCEIRTYDSPSGNTDDDFCVVLVKRSHPEYVLDTFERTYEDEYVRVVFVRNNGLDGQISRIRIN</sequence>
<dbReference type="RefSeq" id="WP_264733199.1">
    <property type="nucleotide sequence ID" value="NZ_JAPDNR010000001.1"/>
</dbReference>
<dbReference type="EMBL" id="JAPDNS010000002">
    <property type="protein sequence ID" value="MCW3486383.1"/>
    <property type="molecule type" value="Genomic_DNA"/>
</dbReference>
<dbReference type="Proteomes" id="UP001207742">
    <property type="component" value="Unassembled WGS sequence"/>
</dbReference>
<keyword evidence="2" id="KW-1185">Reference proteome</keyword>
<accession>A0ABT3IR09</accession>
<evidence type="ECO:0000313" key="2">
    <source>
        <dbReference type="Proteomes" id="UP001207742"/>
    </source>
</evidence>
<gene>
    <name evidence="1" type="ORF">OL497_20955</name>
</gene>
<organism evidence="1 2">
    <name type="scientific">Chitinophaga nivalis</name>
    <dbReference type="NCBI Taxonomy" id="2991709"/>
    <lineage>
        <taxon>Bacteria</taxon>
        <taxon>Pseudomonadati</taxon>
        <taxon>Bacteroidota</taxon>
        <taxon>Chitinophagia</taxon>
        <taxon>Chitinophagales</taxon>
        <taxon>Chitinophagaceae</taxon>
        <taxon>Chitinophaga</taxon>
    </lineage>
</organism>
<protein>
    <submittedName>
        <fullName evidence="1">Uncharacterized protein</fullName>
    </submittedName>
</protein>
<evidence type="ECO:0000313" key="1">
    <source>
        <dbReference type="EMBL" id="MCW3486383.1"/>
    </source>
</evidence>
<proteinExistence type="predicted"/>
<reference evidence="1 2" key="1">
    <citation type="submission" date="2022-10" db="EMBL/GenBank/DDBJ databases">
        <title>Chitinophaga nivalis PC15 sp. nov., isolated from Pyeongchang county, South Korea.</title>
        <authorList>
            <person name="Trinh H.N."/>
        </authorList>
    </citation>
    <scope>NUCLEOTIDE SEQUENCE [LARGE SCALE GENOMIC DNA]</scope>
    <source>
        <strain evidence="1 2">PC14</strain>
    </source>
</reference>
<comment type="caution">
    <text evidence="1">The sequence shown here is derived from an EMBL/GenBank/DDBJ whole genome shotgun (WGS) entry which is preliminary data.</text>
</comment>